<dbReference type="OrthoDB" id="153031at2"/>
<reference evidence="4" key="1">
    <citation type="submission" date="2009-10" db="EMBL/GenBank/DDBJ databases">
        <title>The complete chromosome of Gordonia bronchialis DSM 43247.</title>
        <authorList>
            <consortium name="US DOE Joint Genome Institute (JGI-PGF)"/>
            <person name="Lucas S."/>
            <person name="Copeland A."/>
            <person name="Lapidus A."/>
            <person name="Glavina del Rio T."/>
            <person name="Dalin E."/>
            <person name="Tice H."/>
            <person name="Bruce D."/>
            <person name="Goodwin L."/>
            <person name="Pitluck S."/>
            <person name="Kyrpides N."/>
            <person name="Mavromatis K."/>
            <person name="Ivanova N."/>
            <person name="Ovchinnikova G."/>
            <person name="Saunders E."/>
            <person name="Brettin T."/>
            <person name="Detter J.C."/>
            <person name="Han C."/>
            <person name="Larimer F."/>
            <person name="Land M."/>
            <person name="Hauser L."/>
            <person name="Markowitz V."/>
            <person name="Cheng J.-F."/>
            <person name="Hugenholtz P."/>
            <person name="Woyke T."/>
            <person name="Wu D."/>
            <person name="Jando M."/>
            <person name="Schneider S."/>
            <person name="Goeker M."/>
            <person name="Klenk H.-P."/>
            <person name="Eisen J.A."/>
        </authorList>
    </citation>
    <scope>NUCLEOTIDE SEQUENCE [LARGE SCALE GENOMIC DNA]</scope>
    <source>
        <strain evidence="4">ATCC 25592 / DSM 43247 / BCRC 13721 / JCM 3198 / KCTC 3076 / NBRC 16047 / NCTC 10667</strain>
    </source>
</reference>
<evidence type="ECO:0000256" key="2">
    <source>
        <dbReference type="SAM" id="Phobius"/>
    </source>
</evidence>
<dbReference type="AlphaFoldDB" id="D0L7A1"/>
<keyword evidence="2" id="KW-0812">Transmembrane</keyword>
<sequence length="505" mass="55234">MRRIGPALLAFFGVACITAAIAIPAWLVPQLRVVPLDLDIVSVSTTVPADNATGNRFPAVIFDRCSVSENRARTLEAHLTQQRRSVIIEPSDRREATVQSAQSVLIDRVRDADGNETAPTVAPAGDERQCSDGLLTASIDRVSLNRKTSVPNGTVSMLQLEAAPEGVDPKTVSVDLGKRQGFQYKFGFDVQKREYYYYDLNTRQDAPAKFVDEKVINGVKTYHFVSEVPEKDLSELPNVQGNAALGTMLTMPARWWGITGRGIRPNTPIEMHRYATATRHVWVEPETGTIIDGREDQHQYFRSPDQSDATAQPVRDFRMDALKATFQWDDATIANQADKANHYKNLLKLGGFWLPLILGILGVVLLAAWAFLFWRGRRRDDTRPDDGDGFDGRGPDDDGPDGPTRVIPRDTDDRPGAGAAAGAGAATAVIDRDRPADPDATAPSETARPAGLNPWERPTEQIPKVSGPRHAESGADDFGPVHRDTPASDAPADDTATRNSERPAE</sequence>
<dbReference type="KEGG" id="gbr:Gbro_4557"/>
<organism evidence="3 4">
    <name type="scientific">Gordonia bronchialis (strain ATCC 25592 / DSM 43247 / BCRC 13721 / JCM 3198 / KCTC 3076 / NBRC 16047 / NCTC 10667)</name>
    <name type="common">Rhodococcus bronchialis</name>
    <dbReference type="NCBI Taxonomy" id="526226"/>
    <lineage>
        <taxon>Bacteria</taxon>
        <taxon>Bacillati</taxon>
        <taxon>Actinomycetota</taxon>
        <taxon>Actinomycetes</taxon>
        <taxon>Mycobacteriales</taxon>
        <taxon>Gordoniaceae</taxon>
        <taxon>Gordonia</taxon>
    </lineage>
</organism>
<feature type="compositionally biased region" description="Basic and acidic residues" evidence="1">
    <location>
        <begin position="495"/>
        <end position="505"/>
    </location>
</feature>
<feature type="compositionally biased region" description="Low complexity" evidence="1">
    <location>
        <begin position="416"/>
        <end position="428"/>
    </location>
</feature>
<gene>
    <name evidence="3" type="ordered locus">Gbro_4557</name>
</gene>
<reference evidence="3 4" key="2">
    <citation type="journal article" date="2010" name="Stand. Genomic Sci.">
        <title>Complete genome sequence of Gordonia bronchialis type strain (3410).</title>
        <authorList>
            <person name="Ivanova N."/>
            <person name="Sikorski J."/>
            <person name="Jando M."/>
            <person name="Lapidus A."/>
            <person name="Nolan M."/>
            <person name="Lucas S."/>
            <person name="Del Rio T.G."/>
            <person name="Tice H."/>
            <person name="Copeland A."/>
            <person name="Cheng J.F."/>
            <person name="Chen F."/>
            <person name="Bruce D."/>
            <person name="Goodwin L."/>
            <person name="Pitluck S."/>
            <person name="Mavromatis K."/>
            <person name="Ovchinnikova G."/>
            <person name="Pati A."/>
            <person name="Chen A."/>
            <person name="Palaniappan K."/>
            <person name="Land M."/>
            <person name="Hauser L."/>
            <person name="Chang Y.J."/>
            <person name="Jeffries C.D."/>
            <person name="Chain P."/>
            <person name="Saunders E."/>
            <person name="Han C."/>
            <person name="Detter J.C."/>
            <person name="Brettin T."/>
            <person name="Rohde M."/>
            <person name="Goker M."/>
            <person name="Bristow J."/>
            <person name="Eisen J.A."/>
            <person name="Markowitz V."/>
            <person name="Hugenholtz P."/>
            <person name="Klenk H.P."/>
            <person name="Kyrpides N.C."/>
        </authorList>
    </citation>
    <scope>NUCLEOTIDE SEQUENCE [LARGE SCALE GENOMIC DNA]</scope>
    <source>
        <strain evidence="4">ATCC 25592 / DSM 43247 / BCRC 13721 / JCM 3198 / KCTC 3076 / NBRC 16047 / NCTC 10667</strain>
    </source>
</reference>
<evidence type="ECO:0000256" key="1">
    <source>
        <dbReference type="SAM" id="MobiDB-lite"/>
    </source>
</evidence>
<dbReference type="InterPro" id="IPR021424">
    <property type="entry name" value="PorA"/>
</dbReference>
<feature type="compositionally biased region" description="Basic and acidic residues" evidence="1">
    <location>
        <begin position="469"/>
        <end position="486"/>
    </location>
</feature>
<proteinExistence type="predicted"/>
<dbReference type="EMBL" id="CP001802">
    <property type="protein sequence ID" value="ACY23690.1"/>
    <property type="molecule type" value="Genomic_DNA"/>
</dbReference>
<dbReference type="HOGENOM" id="CLU_045231_2_0_11"/>
<protein>
    <recommendedName>
        <fullName evidence="5">DUF3068 domain-containing protein</fullName>
    </recommendedName>
</protein>
<accession>D0L7A1</accession>
<keyword evidence="2" id="KW-0472">Membrane</keyword>
<feature type="region of interest" description="Disordered" evidence="1">
    <location>
        <begin position="381"/>
        <end position="505"/>
    </location>
</feature>
<keyword evidence="2" id="KW-1133">Transmembrane helix</keyword>
<dbReference type="Proteomes" id="UP000001219">
    <property type="component" value="Chromosome"/>
</dbReference>
<feature type="compositionally biased region" description="Basic and acidic residues" evidence="1">
    <location>
        <begin position="381"/>
        <end position="396"/>
    </location>
</feature>
<evidence type="ECO:0000313" key="4">
    <source>
        <dbReference type="Proteomes" id="UP000001219"/>
    </source>
</evidence>
<dbReference type="PROSITE" id="PS51257">
    <property type="entry name" value="PROKAR_LIPOPROTEIN"/>
    <property type="match status" value="1"/>
</dbReference>
<name>D0L7A1_GORB4</name>
<keyword evidence="4" id="KW-1185">Reference proteome</keyword>
<feature type="transmembrane region" description="Helical" evidence="2">
    <location>
        <begin position="352"/>
        <end position="374"/>
    </location>
</feature>
<evidence type="ECO:0000313" key="3">
    <source>
        <dbReference type="EMBL" id="ACY23690.1"/>
    </source>
</evidence>
<dbReference type="eggNOG" id="ENOG5031U1J">
    <property type="taxonomic scope" value="Bacteria"/>
</dbReference>
<dbReference type="Pfam" id="PF11271">
    <property type="entry name" value="PorA"/>
    <property type="match status" value="1"/>
</dbReference>
<dbReference type="STRING" id="526226.Gbro_4557"/>
<evidence type="ECO:0008006" key="5">
    <source>
        <dbReference type="Google" id="ProtNLM"/>
    </source>
</evidence>
<dbReference type="RefSeq" id="WP_012836175.1">
    <property type="nucleotide sequence ID" value="NC_013441.1"/>
</dbReference>